<dbReference type="SUPFAM" id="SSF54197">
    <property type="entry name" value="HIT-like"/>
    <property type="match status" value="1"/>
</dbReference>
<comment type="caution">
    <text evidence="8">The sequence shown here is derived from an EMBL/GenBank/DDBJ whole genome shotgun (WGS) entry which is preliminary data.</text>
</comment>
<dbReference type="Gene3D" id="3.60.110.10">
    <property type="entry name" value="Carbon-nitrogen hydrolase"/>
    <property type="match status" value="1"/>
</dbReference>
<dbReference type="InterPro" id="IPR045254">
    <property type="entry name" value="Nit1/2_C-N_Hydrolase"/>
</dbReference>
<dbReference type="InterPro" id="IPR011146">
    <property type="entry name" value="HIT-like"/>
</dbReference>
<comment type="catalytic activity">
    <reaction evidence="4">
        <text>P(1),P(3)-bis(5'-adenosyl) triphosphate + H2O = AMP + ADP + 2 H(+)</text>
        <dbReference type="Rhea" id="RHEA:13893"/>
        <dbReference type="ChEBI" id="CHEBI:15377"/>
        <dbReference type="ChEBI" id="CHEBI:15378"/>
        <dbReference type="ChEBI" id="CHEBI:58529"/>
        <dbReference type="ChEBI" id="CHEBI:456215"/>
        <dbReference type="ChEBI" id="CHEBI:456216"/>
        <dbReference type="EC" id="3.6.1.29"/>
    </reaction>
</comment>
<evidence type="ECO:0000256" key="1">
    <source>
        <dbReference type="ARBA" id="ARBA00012377"/>
    </source>
</evidence>
<dbReference type="GO" id="GO:0016811">
    <property type="term" value="F:hydrolase activity, acting on carbon-nitrogen (but not peptide) bonds, in linear amides"/>
    <property type="evidence" value="ECO:0007669"/>
    <property type="project" value="InterPro"/>
</dbReference>
<organism evidence="8 9">
    <name type="scientific">Macrostomum lignano</name>
    <dbReference type="NCBI Taxonomy" id="282301"/>
    <lineage>
        <taxon>Eukaryota</taxon>
        <taxon>Metazoa</taxon>
        <taxon>Spiralia</taxon>
        <taxon>Lophotrochozoa</taxon>
        <taxon>Platyhelminthes</taxon>
        <taxon>Rhabditophora</taxon>
        <taxon>Macrostomorpha</taxon>
        <taxon>Macrostomida</taxon>
        <taxon>Macrostomidae</taxon>
        <taxon>Macrostomum</taxon>
    </lineage>
</organism>
<dbReference type="InterPro" id="IPR036526">
    <property type="entry name" value="C-N_Hydrolase_sf"/>
</dbReference>
<name>A0A267HBF0_9PLAT</name>
<evidence type="ECO:0000259" key="7">
    <source>
        <dbReference type="PROSITE" id="PS51084"/>
    </source>
</evidence>
<evidence type="ECO:0000259" key="6">
    <source>
        <dbReference type="PROSITE" id="PS50263"/>
    </source>
</evidence>
<dbReference type="EC" id="3.6.1.29" evidence="1"/>
<dbReference type="Pfam" id="PF00795">
    <property type="entry name" value="CN_hydrolase"/>
    <property type="match status" value="1"/>
</dbReference>
<dbReference type="Proteomes" id="UP000215902">
    <property type="component" value="Unassembled WGS sequence"/>
</dbReference>
<dbReference type="STRING" id="282301.A0A267HBF0"/>
<dbReference type="PANTHER" id="PTHR23088">
    <property type="entry name" value="NITRILASE-RELATED"/>
    <property type="match status" value="1"/>
</dbReference>
<evidence type="ECO:0000313" key="9">
    <source>
        <dbReference type="Proteomes" id="UP000215902"/>
    </source>
</evidence>
<keyword evidence="3" id="KW-0378">Hydrolase</keyword>
<feature type="domain" description="HIT" evidence="7">
    <location>
        <begin position="345"/>
        <end position="453"/>
    </location>
</feature>
<evidence type="ECO:0000256" key="4">
    <source>
        <dbReference type="ARBA" id="ARBA00047780"/>
    </source>
</evidence>
<dbReference type="Pfam" id="PF01230">
    <property type="entry name" value="HIT"/>
    <property type="match status" value="1"/>
</dbReference>
<feature type="non-terminal residue" evidence="8">
    <location>
        <position position="1"/>
    </location>
</feature>
<dbReference type="EMBL" id="NIVC01000001">
    <property type="protein sequence ID" value="PAA94842.1"/>
    <property type="molecule type" value="Genomic_DNA"/>
</dbReference>
<dbReference type="Gene3D" id="3.30.428.10">
    <property type="entry name" value="HIT-like"/>
    <property type="match status" value="1"/>
</dbReference>
<sequence>SLCARRFQKLLPTVAAAACLSRSNRQLSESQMTSAGNSLAALVQLHCTNNKARNFAQARGHILSAASAGAGIVFLPECTDYVAESVAESIRMAETIDGPTCSDYRALARETGLWLSIGSLHLRDQPAADEQPNGATQGAERISNSHLLIDPEGCIAGRYDKAHMFDVQVPGDGGGNPGGGRSFLESRYTKPGDSLAPVIDTPVGRVGLAICYDMRFAELAIGMRERGAQIITYPSAFTVPTGQAHWSALLRARAIETQCWLVAAAQAGSHNPRRHSYGHACIIDPWGKVCAELDDKSDGLALCQINLKYLEQVRAGMPVMQQRRLDLYPSVSGQLHLLPIPDSAEFAFGPHWLPASEQVFCLTSLSFAAVNLRPIRPHHTLVCPRRSVAMLSELTPLERADLFGLAELVASRLRQLAGTESCSFSLQDGPLAGQSVPHVHIHVLPRLPGDFQPNDSVYTALEAEPKPERPNRSAEEMAKETAQFRALFYHQDTNNTTGSRVELF</sequence>
<reference evidence="8 9" key="1">
    <citation type="submission" date="2017-06" db="EMBL/GenBank/DDBJ databases">
        <title>A platform for efficient transgenesis in Macrostomum lignano, a flatworm model organism for stem cell research.</title>
        <authorList>
            <person name="Berezikov E."/>
        </authorList>
    </citation>
    <scope>NUCLEOTIDE SEQUENCE [LARGE SCALE GENOMIC DNA]</scope>
    <source>
        <strain evidence="8">DV1</strain>
        <tissue evidence="8">Whole organism</tissue>
    </source>
</reference>
<dbReference type="InterPro" id="IPR036265">
    <property type="entry name" value="HIT-like_sf"/>
</dbReference>
<dbReference type="GO" id="GO:0047710">
    <property type="term" value="F:bis(5'-adenosyl)-triphosphatase activity"/>
    <property type="evidence" value="ECO:0007669"/>
    <property type="project" value="UniProtKB-EC"/>
</dbReference>
<dbReference type="PROSITE" id="PS50263">
    <property type="entry name" value="CN_HYDROLASE"/>
    <property type="match status" value="1"/>
</dbReference>
<dbReference type="GO" id="GO:0000166">
    <property type="term" value="F:nucleotide binding"/>
    <property type="evidence" value="ECO:0007669"/>
    <property type="project" value="UniProtKB-KW"/>
</dbReference>
<dbReference type="PROSITE" id="PS00892">
    <property type="entry name" value="HIT_1"/>
    <property type="match status" value="1"/>
</dbReference>
<evidence type="ECO:0000256" key="3">
    <source>
        <dbReference type="ARBA" id="ARBA00022801"/>
    </source>
</evidence>
<dbReference type="SUPFAM" id="SSF56317">
    <property type="entry name" value="Carbon-nitrogen hydrolase"/>
    <property type="match status" value="1"/>
</dbReference>
<dbReference type="FunFam" id="3.30.428.10:FF:000011">
    <property type="entry name" value="Fragile histidine triad"/>
    <property type="match status" value="1"/>
</dbReference>
<evidence type="ECO:0000313" key="8">
    <source>
        <dbReference type="EMBL" id="PAA94842.1"/>
    </source>
</evidence>
<evidence type="ECO:0000256" key="5">
    <source>
        <dbReference type="PROSITE-ProRule" id="PRU00464"/>
    </source>
</evidence>
<keyword evidence="9" id="KW-1185">Reference proteome</keyword>
<dbReference type="PROSITE" id="PS51084">
    <property type="entry name" value="HIT_2"/>
    <property type="match status" value="1"/>
</dbReference>
<proteinExistence type="predicted"/>
<feature type="domain" description="CN hydrolase" evidence="6">
    <location>
        <begin position="38"/>
        <end position="307"/>
    </location>
</feature>
<feature type="short sequence motif" description="Histidine triad motif" evidence="5">
    <location>
        <begin position="438"/>
        <end position="442"/>
    </location>
</feature>
<dbReference type="PANTHER" id="PTHR23088:SF27">
    <property type="entry name" value="DEAMINATED GLUTATHIONE AMIDASE"/>
    <property type="match status" value="1"/>
</dbReference>
<dbReference type="InterPro" id="IPR019808">
    <property type="entry name" value="Histidine_triad_CS"/>
</dbReference>
<keyword evidence="2" id="KW-0547">Nucleotide-binding</keyword>
<protein>
    <recommendedName>
        <fullName evidence="1">bis(5'-adenosyl)-triphosphatase</fullName>
        <ecNumber evidence="1">3.6.1.29</ecNumber>
    </recommendedName>
</protein>
<gene>
    <name evidence="8" type="ORF">BOX15_Mlig027646g1</name>
</gene>
<dbReference type="CDD" id="cd07572">
    <property type="entry name" value="nit"/>
    <property type="match status" value="1"/>
</dbReference>
<dbReference type="InterPro" id="IPR003010">
    <property type="entry name" value="C-N_Hydrolase"/>
</dbReference>
<evidence type="ECO:0000256" key="2">
    <source>
        <dbReference type="ARBA" id="ARBA00022741"/>
    </source>
</evidence>
<accession>A0A267HBF0</accession>
<dbReference type="AlphaFoldDB" id="A0A267HBF0"/>
<dbReference type="OrthoDB" id="680339at2759"/>